<gene>
    <name evidence="1" type="ORF">IB292_02830</name>
</gene>
<dbReference type="Proteomes" id="UP000726777">
    <property type="component" value="Unassembled WGS sequence"/>
</dbReference>
<dbReference type="AlphaFoldDB" id="A0A9Q3UBV7"/>
<protein>
    <submittedName>
        <fullName evidence="1">Uncharacterized protein</fullName>
    </submittedName>
</protein>
<name>A0A9Q3UBV7_VIBPH</name>
<proteinExistence type="predicted"/>
<dbReference type="RefSeq" id="WP_228085638.1">
    <property type="nucleotide sequence ID" value="NZ_JACVHL010000002.1"/>
</dbReference>
<comment type="caution">
    <text evidence="1">The sequence shown here is derived from an EMBL/GenBank/DDBJ whole genome shotgun (WGS) entry which is preliminary data.</text>
</comment>
<reference evidence="1" key="1">
    <citation type="submission" date="2020-09" db="EMBL/GenBank/DDBJ databases">
        <title>Genome sequence of Vibrio parahaemolyticus isolates.</title>
        <authorList>
            <person name="Hammerl J.A."/>
            <person name="Strauch E."/>
        </authorList>
    </citation>
    <scope>NUCLEOTIDE SEQUENCE</scope>
    <source>
        <strain evidence="1">17-VB00146</strain>
    </source>
</reference>
<accession>A0A9Q3UBV7</accession>
<sequence length="128" mass="14804">MLLNNGRMAQPTHSSNLKWKFPLETRNGELFEVETFWSSCKGSFWNFFVTIRRGQQSVTAEVNTSFSMISNTDFNLKLNTLDAKLRSKGESLSLTEIESTSFWKDLHDLAMTSFPQITPREAYSQYFL</sequence>
<evidence type="ECO:0000313" key="2">
    <source>
        <dbReference type="Proteomes" id="UP000726777"/>
    </source>
</evidence>
<organism evidence="1 2">
    <name type="scientific">Vibrio parahaemolyticus</name>
    <dbReference type="NCBI Taxonomy" id="670"/>
    <lineage>
        <taxon>Bacteria</taxon>
        <taxon>Pseudomonadati</taxon>
        <taxon>Pseudomonadota</taxon>
        <taxon>Gammaproteobacteria</taxon>
        <taxon>Vibrionales</taxon>
        <taxon>Vibrionaceae</taxon>
        <taxon>Vibrio</taxon>
    </lineage>
</organism>
<evidence type="ECO:0000313" key="1">
    <source>
        <dbReference type="EMBL" id="MCC3803965.1"/>
    </source>
</evidence>
<dbReference type="EMBL" id="JACVHL010000002">
    <property type="protein sequence ID" value="MCC3803965.1"/>
    <property type="molecule type" value="Genomic_DNA"/>
</dbReference>